<comment type="similarity">
    <text evidence="4">Belongs to the YTHDF family.</text>
</comment>
<protein>
    <recommendedName>
        <fullName evidence="4">YTH domain-containing family protein</fullName>
    </recommendedName>
</protein>
<dbReference type="PROSITE" id="PS50882">
    <property type="entry name" value="YTH"/>
    <property type="match status" value="1"/>
</dbReference>
<accession>A0AAN7QWK5</accession>
<keyword evidence="8" id="KW-1185">Reference proteome</keyword>
<dbReference type="GO" id="GO:0003729">
    <property type="term" value="F:mRNA binding"/>
    <property type="evidence" value="ECO:0007669"/>
    <property type="project" value="UniProtKB-UniRule"/>
</dbReference>
<dbReference type="EMBL" id="JAXIOK010000002">
    <property type="protein sequence ID" value="KAK4777798.1"/>
    <property type="molecule type" value="Genomic_DNA"/>
</dbReference>
<evidence type="ECO:0000256" key="1">
    <source>
        <dbReference type="ARBA" id="ARBA00004496"/>
    </source>
</evidence>
<evidence type="ECO:0000259" key="6">
    <source>
        <dbReference type="PROSITE" id="PS50882"/>
    </source>
</evidence>
<evidence type="ECO:0000256" key="2">
    <source>
        <dbReference type="ARBA" id="ARBA00022490"/>
    </source>
</evidence>
<name>A0AAN7QWK5_9MYRT</name>
<dbReference type="FunFam" id="3.10.590.10:FF:000001">
    <property type="entry name" value="YTH domain family 1, isoform CRA_a"/>
    <property type="match status" value="1"/>
</dbReference>
<feature type="domain" description="YTH" evidence="6">
    <location>
        <begin position="255"/>
        <end position="392"/>
    </location>
</feature>
<evidence type="ECO:0000256" key="4">
    <source>
        <dbReference type="RuleBase" id="RU369095"/>
    </source>
</evidence>
<dbReference type="GO" id="GO:0061157">
    <property type="term" value="P:mRNA destabilization"/>
    <property type="evidence" value="ECO:0007669"/>
    <property type="project" value="TreeGrafter"/>
</dbReference>
<dbReference type="CDD" id="cd21134">
    <property type="entry name" value="YTH"/>
    <property type="match status" value="1"/>
</dbReference>
<evidence type="ECO:0000313" key="8">
    <source>
        <dbReference type="Proteomes" id="UP001345219"/>
    </source>
</evidence>
<dbReference type="InterPro" id="IPR007275">
    <property type="entry name" value="YTH_domain"/>
</dbReference>
<feature type="region of interest" description="Disordered" evidence="5">
    <location>
        <begin position="24"/>
        <end position="54"/>
    </location>
</feature>
<comment type="caution">
    <text evidence="7">The sequence shown here is derived from an EMBL/GenBank/DDBJ whole genome shotgun (WGS) entry which is preliminary data.</text>
</comment>
<comment type="function">
    <text evidence="4">Specifically recognizes and binds N6-methyladenosine (m6A)-containing RNAs, and regulates mRNA stability. M6A is a modification present at internal sites of mRNAs and some non-coding RNAs and plays a role in mRNA stability and processing.</text>
</comment>
<evidence type="ECO:0000313" key="7">
    <source>
        <dbReference type="EMBL" id="KAK4777798.1"/>
    </source>
</evidence>
<gene>
    <name evidence="7" type="ORF">SAY87_017985</name>
</gene>
<dbReference type="Gene3D" id="3.10.590.10">
    <property type="entry name" value="ph1033 like domains"/>
    <property type="match status" value="1"/>
</dbReference>
<sequence length="500" mass="55771">MAAVSPPADVEAAGLLENLSLDVQPKPMDMPQKTNKPVAKQHGPVNPGNFLNGHIPPYERPLTPLLHDLADPTMCYLPNPYPSTAYYLGGYDGTGNGWDNFSRYGNAEGFDISSGLNLPRPLSAMSSGNGYVNRFYPNKFYSQYGGMLRTGIGFHYDTQTNGRGWLGVDNKYKYRGRGDGIYGYVNGGMDGLNELSRGPRAKGPQNQKTFSSVMLTVTGQNLLPSGANEEKLKPNVTNEPEQYNKADFPEQYADAKFFVIKSYSEDDVHKSIKYNVWASTPNGNKKLDAAYKDAQEKAGVCPVFLFFSVNTSGQFVGVAEMIGPVDFEKNVEYWQQDKWSGHFPVKWHIVKDVPNSLLKHIILENNENKPVTNSRDTQEVKLEQGLQMIKIFKDHSFKACLLDDFEFYENRQRAIQERKTRQQQFQKQVWEGKLMNVKKDITNGELKAQKASQVFPDEIKETAILLSSGDTELLEDPKCPAASVQEVISNGGANAAVECA</sequence>
<keyword evidence="2" id="KW-0963">Cytoplasm</keyword>
<dbReference type="Pfam" id="PF04146">
    <property type="entry name" value="YTH"/>
    <property type="match status" value="1"/>
</dbReference>
<dbReference type="AlphaFoldDB" id="A0AAN7QWK5"/>
<dbReference type="GO" id="GO:1990247">
    <property type="term" value="F:N6-methyladenosine-containing RNA reader activity"/>
    <property type="evidence" value="ECO:0007669"/>
    <property type="project" value="UniProtKB-UniRule"/>
</dbReference>
<dbReference type="InterPro" id="IPR045168">
    <property type="entry name" value="YTH_prot"/>
</dbReference>
<dbReference type="PANTHER" id="PTHR12357:SF99">
    <property type="entry name" value="YTH DOMAIN-CONTAINING PROTEIN ECT2-RELATED"/>
    <property type="match status" value="1"/>
</dbReference>
<dbReference type="Proteomes" id="UP001345219">
    <property type="component" value="Chromosome 14"/>
</dbReference>
<dbReference type="PANTHER" id="PTHR12357">
    <property type="entry name" value="YTH YT521-B HOMOLOGY DOMAIN-CONTAINING"/>
    <property type="match status" value="1"/>
</dbReference>
<keyword evidence="3 4" id="KW-0694">RNA-binding</keyword>
<organism evidence="7 8">
    <name type="scientific">Trapa incisa</name>
    <dbReference type="NCBI Taxonomy" id="236973"/>
    <lineage>
        <taxon>Eukaryota</taxon>
        <taxon>Viridiplantae</taxon>
        <taxon>Streptophyta</taxon>
        <taxon>Embryophyta</taxon>
        <taxon>Tracheophyta</taxon>
        <taxon>Spermatophyta</taxon>
        <taxon>Magnoliopsida</taxon>
        <taxon>eudicotyledons</taxon>
        <taxon>Gunneridae</taxon>
        <taxon>Pentapetalae</taxon>
        <taxon>rosids</taxon>
        <taxon>malvids</taxon>
        <taxon>Myrtales</taxon>
        <taxon>Lythraceae</taxon>
        <taxon>Trapa</taxon>
    </lineage>
</organism>
<proteinExistence type="inferred from homology"/>
<dbReference type="GO" id="GO:0005737">
    <property type="term" value="C:cytoplasm"/>
    <property type="evidence" value="ECO:0007669"/>
    <property type="project" value="UniProtKB-SubCell"/>
</dbReference>
<reference evidence="7 8" key="1">
    <citation type="journal article" date="2023" name="Hortic Res">
        <title>Pangenome of water caltrop reveals structural variations and asymmetric subgenome divergence after allopolyploidization.</title>
        <authorList>
            <person name="Zhang X."/>
            <person name="Chen Y."/>
            <person name="Wang L."/>
            <person name="Yuan Y."/>
            <person name="Fang M."/>
            <person name="Shi L."/>
            <person name="Lu R."/>
            <person name="Comes H.P."/>
            <person name="Ma Y."/>
            <person name="Chen Y."/>
            <person name="Huang G."/>
            <person name="Zhou Y."/>
            <person name="Zheng Z."/>
            <person name="Qiu Y."/>
        </authorList>
    </citation>
    <scope>NUCLEOTIDE SEQUENCE [LARGE SCALE GENOMIC DNA]</scope>
    <source>
        <tissue evidence="7">Roots</tissue>
    </source>
</reference>
<comment type="subcellular location">
    <subcellularLocation>
        <location evidence="1">Cytoplasm</location>
    </subcellularLocation>
</comment>
<evidence type="ECO:0000256" key="3">
    <source>
        <dbReference type="ARBA" id="ARBA00022884"/>
    </source>
</evidence>
<evidence type="ECO:0000256" key="5">
    <source>
        <dbReference type="SAM" id="MobiDB-lite"/>
    </source>
</evidence>